<sequence length="162" mass="17739">MKSSLFLLLFFFSLSNSFAQNAEVSVGGDVGNPFKITKGNFASLKQITIKAKSKDGKEHEYSGVNLYDIITKAESIPGNILRGKSLTKYILVSATDGYQIVIALPEIDPDFTDNTIILANKMDGKDLPDDAGPFRIIVPLDKKQARSIMRVISIDVLTAEKP</sequence>
<reference evidence="4" key="1">
    <citation type="journal article" date="2019" name="Int. J. Syst. Evol. Microbiol.">
        <title>The Global Catalogue of Microorganisms (GCM) 10K type strain sequencing project: providing services to taxonomists for standard genome sequencing and annotation.</title>
        <authorList>
            <consortium name="The Broad Institute Genomics Platform"/>
            <consortium name="The Broad Institute Genome Sequencing Center for Infectious Disease"/>
            <person name="Wu L."/>
            <person name="Ma J."/>
        </authorList>
    </citation>
    <scope>NUCLEOTIDE SEQUENCE [LARGE SCALE GENOMIC DNA]</scope>
    <source>
        <strain evidence="4">JCM 17338</strain>
    </source>
</reference>
<organism evidence="3 4">
    <name type="scientific">Pedobacter ginsengiterrae</name>
    <dbReference type="NCBI Taxonomy" id="871696"/>
    <lineage>
        <taxon>Bacteria</taxon>
        <taxon>Pseudomonadati</taxon>
        <taxon>Bacteroidota</taxon>
        <taxon>Sphingobacteriia</taxon>
        <taxon>Sphingobacteriales</taxon>
        <taxon>Sphingobacteriaceae</taxon>
        <taxon>Pedobacter</taxon>
    </lineage>
</organism>
<evidence type="ECO:0000313" key="4">
    <source>
        <dbReference type="Proteomes" id="UP001501081"/>
    </source>
</evidence>
<evidence type="ECO:0000313" key="3">
    <source>
        <dbReference type="EMBL" id="GAA3951687.1"/>
    </source>
</evidence>
<dbReference type="RefSeq" id="WP_316758271.1">
    <property type="nucleotide sequence ID" value="NZ_BAABAK010000001.1"/>
</dbReference>
<proteinExistence type="predicted"/>
<dbReference type="EMBL" id="BAABAK010000001">
    <property type="protein sequence ID" value="GAA3951687.1"/>
    <property type="molecule type" value="Genomic_DNA"/>
</dbReference>
<evidence type="ECO:0000259" key="2">
    <source>
        <dbReference type="Pfam" id="PF00174"/>
    </source>
</evidence>
<dbReference type="InterPro" id="IPR000572">
    <property type="entry name" value="OxRdtase_Mopterin-bd_dom"/>
</dbReference>
<feature type="signal peptide" evidence="1">
    <location>
        <begin position="1"/>
        <end position="19"/>
    </location>
</feature>
<accession>A0ABP7NPX5</accession>
<comment type="caution">
    <text evidence="3">The sequence shown here is derived from an EMBL/GenBank/DDBJ whole genome shotgun (WGS) entry which is preliminary data.</text>
</comment>
<feature type="domain" description="Oxidoreductase molybdopterin-binding" evidence="2">
    <location>
        <begin position="56"/>
        <end position="140"/>
    </location>
</feature>
<dbReference type="Proteomes" id="UP001501081">
    <property type="component" value="Unassembled WGS sequence"/>
</dbReference>
<keyword evidence="4" id="KW-1185">Reference proteome</keyword>
<gene>
    <name evidence="3" type="ORF">GCM10022246_02590</name>
</gene>
<dbReference type="InterPro" id="IPR036374">
    <property type="entry name" value="OxRdtase_Mopterin-bd_sf"/>
</dbReference>
<keyword evidence="1" id="KW-0732">Signal</keyword>
<dbReference type="Pfam" id="PF00174">
    <property type="entry name" value="Oxidored_molyb"/>
    <property type="match status" value="1"/>
</dbReference>
<evidence type="ECO:0000256" key="1">
    <source>
        <dbReference type="SAM" id="SignalP"/>
    </source>
</evidence>
<dbReference type="SUPFAM" id="SSF56524">
    <property type="entry name" value="Oxidoreductase molybdopterin-binding domain"/>
    <property type="match status" value="1"/>
</dbReference>
<protein>
    <recommendedName>
        <fullName evidence="2">Oxidoreductase molybdopterin-binding domain-containing protein</fullName>
    </recommendedName>
</protein>
<feature type="chain" id="PRO_5046260809" description="Oxidoreductase molybdopterin-binding domain-containing protein" evidence="1">
    <location>
        <begin position="20"/>
        <end position="162"/>
    </location>
</feature>
<dbReference type="Gene3D" id="3.90.420.10">
    <property type="entry name" value="Oxidoreductase, molybdopterin-binding domain"/>
    <property type="match status" value="1"/>
</dbReference>
<name>A0ABP7NPX5_9SPHI</name>